<evidence type="ECO:0000313" key="1">
    <source>
        <dbReference type="EMBL" id="KAJ7024238.1"/>
    </source>
</evidence>
<reference evidence="1" key="1">
    <citation type="submission" date="2023-03" db="EMBL/GenBank/DDBJ databases">
        <title>Massive genome expansion in bonnet fungi (Mycena s.s.) driven by repeated elements and novel gene families across ecological guilds.</title>
        <authorList>
            <consortium name="Lawrence Berkeley National Laboratory"/>
            <person name="Harder C.B."/>
            <person name="Miyauchi S."/>
            <person name="Viragh M."/>
            <person name="Kuo A."/>
            <person name="Thoen E."/>
            <person name="Andreopoulos B."/>
            <person name="Lu D."/>
            <person name="Skrede I."/>
            <person name="Drula E."/>
            <person name="Henrissat B."/>
            <person name="Morin E."/>
            <person name="Kohler A."/>
            <person name="Barry K."/>
            <person name="LaButti K."/>
            <person name="Morin E."/>
            <person name="Salamov A."/>
            <person name="Lipzen A."/>
            <person name="Mereny Z."/>
            <person name="Hegedus B."/>
            <person name="Baldrian P."/>
            <person name="Stursova M."/>
            <person name="Weitz H."/>
            <person name="Taylor A."/>
            <person name="Grigoriev I.V."/>
            <person name="Nagy L.G."/>
            <person name="Martin F."/>
            <person name="Kauserud H."/>
        </authorList>
    </citation>
    <scope>NUCLEOTIDE SEQUENCE</scope>
    <source>
        <strain evidence="1">CBHHK200</strain>
    </source>
</reference>
<evidence type="ECO:0000313" key="2">
    <source>
        <dbReference type="Proteomes" id="UP001218188"/>
    </source>
</evidence>
<accession>A0AAD6SAN8</accession>
<organism evidence="1 2">
    <name type="scientific">Mycena alexandri</name>
    <dbReference type="NCBI Taxonomy" id="1745969"/>
    <lineage>
        <taxon>Eukaryota</taxon>
        <taxon>Fungi</taxon>
        <taxon>Dikarya</taxon>
        <taxon>Basidiomycota</taxon>
        <taxon>Agaricomycotina</taxon>
        <taxon>Agaricomycetes</taxon>
        <taxon>Agaricomycetidae</taxon>
        <taxon>Agaricales</taxon>
        <taxon>Marasmiineae</taxon>
        <taxon>Mycenaceae</taxon>
        <taxon>Mycena</taxon>
    </lineage>
</organism>
<name>A0AAD6SAN8_9AGAR</name>
<keyword evidence="2" id="KW-1185">Reference proteome</keyword>
<proteinExistence type="predicted"/>
<dbReference type="EMBL" id="JARJCM010000173">
    <property type="protein sequence ID" value="KAJ7024238.1"/>
    <property type="molecule type" value="Genomic_DNA"/>
</dbReference>
<gene>
    <name evidence="1" type="ORF">C8F04DRAFT_1270570</name>
</gene>
<dbReference type="AlphaFoldDB" id="A0AAD6SAN8"/>
<comment type="caution">
    <text evidence="1">The sequence shown here is derived from an EMBL/GenBank/DDBJ whole genome shotgun (WGS) entry which is preliminary data.</text>
</comment>
<sequence length="101" mass="11230">MPNPMKKALELFRLDFLALKEIVLAEANEIFNGTITEGEIVLVDATMHRRDTYVDGVLTKEYMIVAHSIEIISTADAVDAGFIDPSADLRDKLEVALHISE</sequence>
<dbReference type="Proteomes" id="UP001218188">
    <property type="component" value="Unassembled WGS sequence"/>
</dbReference>
<protein>
    <submittedName>
        <fullName evidence="1">Uncharacterized protein</fullName>
    </submittedName>
</protein>